<organism evidence="1 2">
    <name type="scientific">Mycolicibacillus koreensis</name>
    <dbReference type="NCBI Taxonomy" id="1069220"/>
    <lineage>
        <taxon>Bacteria</taxon>
        <taxon>Bacillati</taxon>
        <taxon>Actinomycetota</taxon>
        <taxon>Actinomycetes</taxon>
        <taxon>Mycobacteriales</taxon>
        <taxon>Mycobacteriaceae</taxon>
        <taxon>Mycolicibacillus</taxon>
    </lineage>
</organism>
<name>A0AA91PBU6_9MYCO</name>
<protein>
    <recommendedName>
        <fullName evidence="3">Peptidase</fullName>
    </recommendedName>
</protein>
<dbReference type="EMBL" id="NCXO01000052">
    <property type="protein sequence ID" value="OSC29167.1"/>
    <property type="molecule type" value="Genomic_DNA"/>
</dbReference>
<dbReference type="AlphaFoldDB" id="A0AA91PBU6"/>
<evidence type="ECO:0000313" key="2">
    <source>
        <dbReference type="Proteomes" id="UP000193577"/>
    </source>
</evidence>
<sequence>MLAAVLLTELIAGSAMIGRADRPVAPASPRTLTITGAPDDTSGLAARVRASMDTAIAAVQQFWGTDWPERIRVQLTATGAEFAAAAGVPVSADTAAVTVAAAVDPSRGHVAGQRIVLAPGAARLSAGALQIVLTHELFHYATRAATALDAPRWLTEGVADYVARPATPVPDAAVLRLPTDADLDGPDRAGAYDRAWWFARFVAERYGPQRLRALYRDACGVDHTGVDRAVRRTLGAGLPVVLAAWRQWGGQPAGAANPTRPPR</sequence>
<comment type="caution">
    <text evidence="1">The sequence shown here is derived from an EMBL/GenBank/DDBJ whole genome shotgun (WGS) entry which is preliminary data.</text>
</comment>
<gene>
    <name evidence="1" type="ORF">B8W67_17385</name>
</gene>
<keyword evidence="2" id="KW-1185">Reference proteome</keyword>
<dbReference type="RefSeq" id="WP_085305307.1">
    <property type="nucleotide sequence ID" value="NZ_AP022594.1"/>
</dbReference>
<reference evidence="1 2" key="1">
    <citation type="submission" date="2017-04" db="EMBL/GenBank/DDBJ databases">
        <title>The new phylogeny of genus Mycobacterium.</title>
        <authorList>
            <person name="Tortoli E."/>
            <person name="Trovato A."/>
            <person name="Cirillo D.M."/>
        </authorList>
    </citation>
    <scope>NUCLEOTIDE SEQUENCE [LARGE SCALE GENOMIC DNA]</scope>
    <source>
        <strain evidence="1 2">KCTC 19819</strain>
    </source>
</reference>
<proteinExistence type="predicted"/>
<accession>A0AA91PBU6</accession>
<dbReference type="Proteomes" id="UP000193577">
    <property type="component" value="Unassembled WGS sequence"/>
</dbReference>
<evidence type="ECO:0008006" key="3">
    <source>
        <dbReference type="Google" id="ProtNLM"/>
    </source>
</evidence>
<evidence type="ECO:0000313" key="1">
    <source>
        <dbReference type="EMBL" id="OSC29167.1"/>
    </source>
</evidence>